<evidence type="ECO:0000313" key="7">
    <source>
        <dbReference type="Proteomes" id="UP001155182"/>
    </source>
</evidence>
<dbReference type="EMBL" id="JAMWYS010000009">
    <property type="protein sequence ID" value="MCO4291898.1"/>
    <property type="molecule type" value="Genomic_DNA"/>
</dbReference>
<dbReference type="SUPFAM" id="SSF56935">
    <property type="entry name" value="Porins"/>
    <property type="match status" value="1"/>
</dbReference>
<feature type="domain" description="TonB-dependent receptor plug" evidence="5">
    <location>
        <begin position="135"/>
        <end position="271"/>
    </location>
</feature>
<evidence type="ECO:0000256" key="1">
    <source>
        <dbReference type="ARBA" id="ARBA00004442"/>
    </source>
</evidence>
<reference evidence="6" key="1">
    <citation type="submission" date="2022-06" db="EMBL/GenBank/DDBJ databases">
        <title>Solitalea sp. MAHUQ-68 isolated from rhizospheric soil.</title>
        <authorList>
            <person name="Huq M.A."/>
        </authorList>
    </citation>
    <scope>NUCLEOTIDE SEQUENCE</scope>
    <source>
        <strain evidence="6">MAHUQ-68</strain>
    </source>
</reference>
<keyword evidence="7" id="KW-1185">Reference proteome</keyword>
<dbReference type="Pfam" id="PF07715">
    <property type="entry name" value="Plug"/>
    <property type="match status" value="1"/>
</dbReference>
<dbReference type="Gene3D" id="2.40.170.20">
    <property type="entry name" value="TonB-dependent receptor, beta-barrel domain"/>
    <property type="match status" value="1"/>
</dbReference>
<keyword evidence="6" id="KW-0675">Receptor</keyword>
<evidence type="ECO:0000256" key="2">
    <source>
        <dbReference type="ARBA" id="ARBA00023136"/>
    </source>
</evidence>
<feature type="signal peptide" evidence="4">
    <location>
        <begin position="1"/>
        <end position="24"/>
    </location>
</feature>
<dbReference type="InterPro" id="IPR036942">
    <property type="entry name" value="Beta-barrel_TonB_sf"/>
</dbReference>
<sequence>MKQKVHYWFALVWLICLLCQTGNAQTKSVKGTRSNSQDTTLFKTVTVSVKDLGSSKVLDSVRVTLGQESKFTTNGQVVFENNPSRNLVLHKPGYRRVAKYVTSETVSIAMVSLDESEGFLISTGQSKAVSPLFSGSTVTVKGNDLRKVNSINFIDALKYYVPSLTVIYSNNNGSNPNSLPEIRLRGANNLPYATTLANSTNAGSGVQKNPSAADYVASNVTSNSSPIILLDGVQVTLQTAMDIDLNRVQSVTVLQDAVSTASFGLRGGNGVIAIQTSKPKSGLNISFSEQVQGAQADISSFNSLSAKEKFELENAAGLYPSTTDAVYQNRYDQVYNKGNNTNWLQIPLQNGIGLKHSLAVSTGTENIFYGVTAAYNDIQGTMKGSNRKNLDLSTDFGGNLGGFSFSNKFSYLGSDASNSPYGKFSDYTKLNPYWTPYDLNTGKFQKYLEGDVYLNPAYNSTLATTDNAKYARYNNQTNLSLLLGAGFQLNGIASITKQSDELNYFLPPSHTNFGNITAANILSRGLYNYTANSFLDVQGGANLQYQKNLGKHEISANFGENISQTSSESELISVSGFAIDRLADIAYGTAYKGEKPVSSKIVTRYASTFGNASYSYDKRYQIDLSGALDNYSGLSSTSKFGAVGLSWNVQNESFLKNVSWINLLKVKGSLGITGNQNFLSYLDRTAYDYYTNQQYIPGTGNSSTIGQGLGSYLIAFGNKNLKAPETYKQDAGIDAALFNNRLALNFNVYQQKSSNIIMPTLSASSTGYQGFSYYDNYAGIENKGFEFGIAGTVYRSQKNNLSWNVMVNSLHNTDKITSIAPFIEQVNANNNTVSSQDKPQSQYKVGYSPSAIWAVRSVGIDPITGNETFMSKDGSLTFLWDADDKVFAGNLTPKWQGSFGTDVTFRQFSLGMYFDYQLGAKVYNQTLADRVENANIMFNVDSRAASAQRWQQDMSNPLYKALSLNGMATSPTYATTRFVEKDDKIQCASMMIGYAMPKSIAEKLKAQSMGFKFIVNDAFEWGGANMERGIYYPFQRNYTFTLNANF</sequence>
<accession>A0A9X2F733</accession>
<dbReference type="InterPro" id="IPR037066">
    <property type="entry name" value="Plug_dom_sf"/>
</dbReference>
<dbReference type="GO" id="GO:0009279">
    <property type="term" value="C:cell outer membrane"/>
    <property type="evidence" value="ECO:0007669"/>
    <property type="project" value="UniProtKB-SubCell"/>
</dbReference>
<evidence type="ECO:0000313" key="6">
    <source>
        <dbReference type="EMBL" id="MCO4291898.1"/>
    </source>
</evidence>
<proteinExistence type="predicted"/>
<keyword evidence="2" id="KW-0472">Membrane</keyword>
<keyword evidence="3" id="KW-0998">Cell outer membrane</keyword>
<evidence type="ECO:0000256" key="3">
    <source>
        <dbReference type="ARBA" id="ARBA00023237"/>
    </source>
</evidence>
<comment type="caution">
    <text evidence="6">The sequence shown here is derived from an EMBL/GenBank/DDBJ whole genome shotgun (WGS) entry which is preliminary data.</text>
</comment>
<feature type="chain" id="PRO_5040875538" evidence="4">
    <location>
        <begin position="25"/>
        <end position="1046"/>
    </location>
</feature>
<name>A0A9X2F733_9SPHI</name>
<dbReference type="AlphaFoldDB" id="A0A9X2F733"/>
<gene>
    <name evidence="6" type="ORF">NF867_03370</name>
</gene>
<dbReference type="Gene3D" id="2.170.130.10">
    <property type="entry name" value="TonB-dependent receptor, plug domain"/>
    <property type="match status" value="1"/>
</dbReference>
<evidence type="ECO:0000259" key="5">
    <source>
        <dbReference type="Pfam" id="PF07715"/>
    </source>
</evidence>
<keyword evidence="4" id="KW-0732">Signal</keyword>
<dbReference type="Proteomes" id="UP001155182">
    <property type="component" value="Unassembled WGS sequence"/>
</dbReference>
<protein>
    <submittedName>
        <fullName evidence="6">TonB-dependent receptor</fullName>
    </submittedName>
</protein>
<comment type="subcellular location">
    <subcellularLocation>
        <location evidence="1">Cell outer membrane</location>
    </subcellularLocation>
</comment>
<organism evidence="6 7">
    <name type="scientific">Solitalea agri</name>
    <dbReference type="NCBI Taxonomy" id="2953739"/>
    <lineage>
        <taxon>Bacteria</taxon>
        <taxon>Pseudomonadati</taxon>
        <taxon>Bacteroidota</taxon>
        <taxon>Sphingobacteriia</taxon>
        <taxon>Sphingobacteriales</taxon>
        <taxon>Sphingobacteriaceae</taxon>
        <taxon>Solitalea</taxon>
    </lineage>
</organism>
<evidence type="ECO:0000256" key="4">
    <source>
        <dbReference type="SAM" id="SignalP"/>
    </source>
</evidence>
<dbReference type="InterPro" id="IPR012910">
    <property type="entry name" value="Plug_dom"/>
</dbReference>
<dbReference type="RefSeq" id="WP_252586134.1">
    <property type="nucleotide sequence ID" value="NZ_JAMWYS010000009.1"/>
</dbReference>